<evidence type="ECO:0000313" key="1">
    <source>
        <dbReference type="EMBL" id="GES02069.1"/>
    </source>
</evidence>
<dbReference type="InterPro" id="IPR009057">
    <property type="entry name" value="Homeodomain-like_sf"/>
</dbReference>
<organism evidence="1 2">
    <name type="scientific">Acrocarpospora corrugata</name>
    <dbReference type="NCBI Taxonomy" id="35763"/>
    <lineage>
        <taxon>Bacteria</taxon>
        <taxon>Bacillati</taxon>
        <taxon>Actinomycetota</taxon>
        <taxon>Actinomycetes</taxon>
        <taxon>Streptosporangiales</taxon>
        <taxon>Streptosporangiaceae</taxon>
        <taxon>Acrocarpospora</taxon>
    </lineage>
</organism>
<accession>A0A5M3W194</accession>
<dbReference type="Proteomes" id="UP000334990">
    <property type="component" value="Unassembled WGS sequence"/>
</dbReference>
<sequence length="233" mass="25848">MQWMRLESFPVTKLDLTDEEREQLISWSQDDSVPALAMRAEIVLRSAEPGAVNERIAADLGITGITVGKWRARFAKAGLTGLIDTGRPGRPKVHIGLTDQERAQLAEWSRADGTAAGIGLRARILLACAEGKSNEDVAADLGIHADTVSKWRNRFVRRRLEGLANRQRRGRPTTITPEQVEQVIIATTQESPKNASRWSRATMAQHSGLSKSTIGRIWRTFELNPHLQPADDL</sequence>
<reference evidence="1 2" key="1">
    <citation type="submission" date="2019-10" db="EMBL/GenBank/DDBJ databases">
        <title>Whole genome shotgun sequence of Acrocarpospora corrugata NBRC 13972.</title>
        <authorList>
            <person name="Ichikawa N."/>
            <person name="Kimura A."/>
            <person name="Kitahashi Y."/>
            <person name="Komaki H."/>
            <person name="Oguchi A."/>
        </authorList>
    </citation>
    <scope>NUCLEOTIDE SEQUENCE [LARGE SCALE GENOMIC DNA]</scope>
    <source>
        <strain evidence="1 2">NBRC 13972</strain>
    </source>
</reference>
<dbReference type="AlphaFoldDB" id="A0A5M3W194"/>
<dbReference type="EMBL" id="BLAD01000055">
    <property type="protein sequence ID" value="GES02069.1"/>
    <property type="molecule type" value="Genomic_DNA"/>
</dbReference>
<proteinExistence type="predicted"/>
<name>A0A5M3W194_9ACTN</name>
<comment type="caution">
    <text evidence="1">The sequence shown here is derived from an EMBL/GenBank/DDBJ whole genome shotgun (WGS) entry which is preliminary data.</text>
</comment>
<evidence type="ECO:0000313" key="2">
    <source>
        <dbReference type="Proteomes" id="UP000334990"/>
    </source>
</evidence>
<dbReference type="Pfam" id="PF13565">
    <property type="entry name" value="HTH_32"/>
    <property type="match status" value="2"/>
</dbReference>
<keyword evidence="2" id="KW-1185">Reference proteome</keyword>
<evidence type="ECO:0008006" key="3">
    <source>
        <dbReference type="Google" id="ProtNLM"/>
    </source>
</evidence>
<gene>
    <name evidence="1" type="ORF">Acor_41340</name>
</gene>
<protein>
    <recommendedName>
        <fullName evidence="3">IS630 family transposase</fullName>
    </recommendedName>
</protein>
<dbReference type="SUPFAM" id="SSF46689">
    <property type="entry name" value="Homeodomain-like"/>
    <property type="match status" value="2"/>
</dbReference>